<dbReference type="EC" id="2.4.1.250" evidence="3"/>
<evidence type="ECO:0000259" key="2">
    <source>
        <dbReference type="Pfam" id="PF13439"/>
    </source>
</evidence>
<feature type="domain" description="Glycosyltransferase subfamily 4-like N-terminal" evidence="2">
    <location>
        <begin position="14"/>
        <end position="164"/>
    </location>
</feature>
<dbReference type="EMBL" id="VSSQ01002241">
    <property type="protein sequence ID" value="MPM14205.1"/>
    <property type="molecule type" value="Genomic_DNA"/>
</dbReference>
<dbReference type="PANTHER" id="PTHR36836">
    <property type="entry name" value="COLANIC ACID BIOSYNTHESIS PROTEIN WCAK"/>
    <property type="match status" value="1"/>
</dbReference>
<dbReference type="Pfam" id="PF13692">
    <property type="entry name" value="Glyco_trans_1_4"/>
    <property type="match status" value="1"/>
</dbReference>
<organism evidence="3">
    <name type="scientific">bioreactor metagenome</name>
    <dbReference type="NCBI Taxonomy" id="1076179"/>
    <lineage>
        <taxon>unclassified sequences</taxon>
        <taxon>metagenomes</taxon>
        <taxon>ecological metagenomes</taxon>
    </lineage>
</organism>
<dbReference type="SUPFAM" id="SSF53756">
    <property type="entry name" value="UDP-Glycosyltransferase/glycogen phosphorylase"/>
    <property type="match status" value="2"/>
</dbReference>
<gene>
    <name evidence="3" type="primary">mshA_46</name>
    <name evidence="3" type="ORF">SDC9_60565</name>
</gene>
<dbReference type="Gene3D" id="3.40.50.2000">
    <property type="entry name" value="Glycogen Phosphorylase B"/>
    <property type="match status" value="2"/>
</dbReference>
<keyword evidence="3" id="KW-0808">Transferase</keyword>
<dbReference type="AlphaFoldDB" id="A0A644XDD0"/>
<proteinExistence type="predicted"/>
<evidence type="ECO:0000259" key="1">
    <source>
        <dbReference type="Pfam" id="PF04230"/>
    </source>
</evidence>
<keyword evidence="3" id="KW-0328">Glycosyltransferase</keyword>
<sequence length="712" mass="77382">MSRILMATMGLELGGAETHIVELCRHLRRAGHEIVLCSAGGALVPELEASGVRHVTAPLASRSLSSMSKAYGILSQEMRAFKPDIVHAHARIPGFLLSSLCRRDGVPLVTTVHGSYKVSASLRFLTRWGAKQLAVSEDIRDYLTENYHIAGRDIFVTVNGIDADAFCPGDAGDLRHELGIGDTEPVVVTVSRLDDDSSAGVRRLLDEVTGVKVVVVGGGTNFEELRDKYPKVIFVGPRRDVVRFCRMADVFVGVSRSALEAMACEKPVVLAGNAGYMGILSPDTYFSAKSTNLTCRGKGQGRPGDLAADVAKLLSDAEWRVRLGKWGRVVVQKDYSIDRMTQDSLRCYRAALLEKKGATYDFLLCGYYGYGNSGDEMLLSTIVRNLTRRDKEVHICVLNRDRAAISCVQDVALARRFSLPEVISAMRRSKVLVFGGGNLLQDVTSVKSLVYYLTLLRLAKGLGLKTMLYGNGIGPLRSSVGRRMSKSVLTGVDLITLRDPDSARLLRELGVPDDHILLTADEVFTAFDAPLPKSPHLPKGDYIAVSLRAWKDRDPDFDIKVAAALDRACDDFKLPVVFVPLQQAEDTPACQAVAALMKNENVVLQGEEEDVLSAITSAKAVVGMRLHALIFAAAAGVPSCGIVYDPKVEAFFSMTGSDRFVNCSGFVGSRFTGFVREILQDDGKKTKEVAVQLAEAAAMNSEAAFKLLRGKL</sequence>
<dbReference type="InterPro" id="IPR019896">
    <property type="entry name" value="Polysacch_pyruvyl_Trfase_CsaB"/>
</dbReference>
<evidence type="ECO:0000313" key="3">
    <source>
        <dbReference type="EMBL" id="MPM14205.1"/>
    </source>
</evidence>
<accession>A0A644XDD0</accession>
<dbReference type="PANTHER" id="PTHR36836:SF1">
    <property type="entry name" value="COLANIC ACID BIOSYNTHESIS PROTEIN WCAK"/>
    <property type="match status" value="1"/>
</dbReference>
<dbReference type="Pfam" id="PF04230">
    <property type="entry name" value="PS_pyruv_trans"/>
    <property type="match status" value="1"/>
</dbReference>
<dbReference type="InterPro" id="IPR007345">
    <property type="entry name" value="Polysacch_pyruvyl_Trfase"/>
</dbReference>
<feature type="domain" description="Polysaccharide pyruvyl transferase" evidence="1">
    <location>
        <begin position="372"/>
        <end position="646"/>
    </location>
</feature>
<comment type="caution">
    <text evidence="3">The sequence shown here is derived from an EMBL/GenBank/DDBJ whole genome shotgun (WGS) entry which is preliminary data.</text>
</comment>
<name>A0A644XDD0_9ZZZZ</name>
<protein>
    <submittedName>
        <fullName evidence="3">D-inositol-3-phosphate glycosyltransferase</fullName>
        <ecNumber evidence="3">2.4.1.250</ecNumber>
    </submittedName>
</protein>
<dbReference type="GO" id="GO:0102710">
    <property type="term" value="F:D-inositol-3-phosphate glycosyltransferase activity"/>
    <property type="evidence" value="ECO:0007669"/>
    <property type="project" value="UniProtKB-EC"/>
</dbReference>
<dbReference type="NCBIfam" id="TIGR03609">
    <property type="entry name" value="S_layer_CsaB"/>
    <property type="match status" value="1"/>
</dbReference>
<reference evidence="3" key="1">
    <citation type="submission" date="2019-08" db="EMBL/GenBank/DDBJ databases">
        <authorList>
            <person name="Kucharzyk K."/>
            <person name="Murdoch R.W."/>
            <person name="Higgins S."/>
            <person name="Loffler F."/>
        </authorList>
    </citation>
    <scope>NUCLEOTIDE SEQUENCE</scope>
</reference>
<dbReference type="InterPro" id="IPR028098">
    <property type="entry name" value="Glyco_trans_4-like_N"/>
</dbReference>
<dbReference type="Pfam" id="PF13439">
    <property type="entry name" value="Glyco_transf_4"/>
    <property type="match status" value="1"/>
</dbReference>